<evidence type="ECO:0000256" key="1">
    <source>
        <dbReference type="SAM" id="MobiDB-lite"/>
    </source>
</evidence>
<evidence type="ECO:0000313" key="2">
    <source>
        <dbReference type="EMBL" id="KAK3168075.1"/>
    </source>
</evidence>
<proteinExistence type="predicted"/>
<feature type="region of interest" description="Disordered" evidence="1">
    <location>
        <begin position="212"/>
        <end position="266"/>
    </location>
</feature>
<dbReference type="Proteomes" id="UP001276659">
    <property type="component" value="Unassembled WGS sequence"/>
</dbReference>
<dbReference type="AlphaFoldDB" id="A0AAD9YYR7"/>
<organism evidence="2 3">
    <name type="scientific">Lepraria neglecta</name>
    <dbReference type="NCBI Taxonomy" id="209136"/>
    <lineage>
        <taxon>Eukaryota</taxon>
        <taxon>Fungi</taxon>
        <taxon>Dikarya</taxon>
        <taxon>Ascomycota</taxon>
        <taxon>Pezizomycotina</taxon>
        <taxon>Lecanoromycetes</taxon>
        <taxon>OSLEUM clade</taxon>
        <taxon>Lecanoromycetidae</taxon>
        <taxon>Lecanorales</taxon>
        <taxon>Lecanorineae</taxon>
        <taxon>Stereocaulaceae</taxon>
        <taxon>Lepraria</taxon>
    </lineage>
</organism>
<dbReference type="InterPro" id="IPR015943">
    <property type="entry name" value="WD40/YVTN_repeat-like_dom_sf"/>
</dbReference>
<accession>A0AAD9YYR7</accession>
<dbReference type="EMBL" id="JASNWA010000010">
    <property type="protein sequence ID" value="KAK3168075.1"/>
    <property type="molecule type" value="Genomic_DNA"/>
</dbReference>
<keyword evidence="3" id="KW-1185">Reference proteome</keyword>
<comment type="caution">
    <text evidence="2">The sequence shown here is derived from an EMBL/GenBank/DDBJ whole genome shotgun (WGS) entry which is preliminary data.</text>
</comment>
<gene>
    <name evidence="2" type="ORF">OEA41_004521</name>
</gene>
<feature type="compositionally biased region" description="Basic and acidic residues" evidence="1">
    <location>
        <begin position="88"/>
        <end position="99"/>
    </location>
</feature>
<evidence type="ECO:0000313" key="3">
    <source>
        <dbReference type="Proteomes" id="UP001276659"/>
    </source>
</evidence>
<sequence length="664" mass="72271">MKPNVRSLDGLLQICYDLPHRIHTAKAYPLTSPNGSTIIVYCHEQGLRLVWRGGRPFKRQPETTQKKAKPNGAGKDTVISLDSSDEEPAGKAERYRDNPVFEDEEEEFDPSEPYQAIIQTLDLPLGVEVLHLAFPHLPADRQKTSLDALPKLMSEKIVCAVACSDFTVRVLTIPLVPPSPQSKARPEVRNVVSILSAGKSFFGEQMVTLTGGTSDQSLPKGVSISMTANTPEEEDEEEEDVEMEDDENRGKKLALSRSASRSRSRSRVGRDQPWDLLVASHSTDLSGLLLIYRIPLGAGGSSMSTEQHGPWRTQYLASPAVSIEFNSALHPASRHSRMLVAEAKGVVRIFDCLARSRANQGSWLVSLHTPFESSQDSMPRRKAILDARWVLGGKSVLVLLADSKYEIWDIENAGPKAADAANIPPALTTFALDGWVGNSMKSKPLMKSSNTKNETRSKLAPMTPSTRKMRQEALFTGPTAQPEGPTCGGLFVRPVQDNSSSRPNDESILLWYGNTVMIIPSLSTHWQNKAHKAGTLFGSGAKGEPKIISNIQLGGEACKEIGLFPALKGADKNSSSQAEILVTGEHRLLIVTSPLAEPPLLAKPTPPPLSSSVDQLLLARGELDVHGMDRILAGMSNGHQATPARDSRNSRNSPYGKGKNLLMS</sequence>
<feature type="region of interest" description="Disordered" evidence="1">
    <location>
        <begin position="636"/>
        <end position="664"/>
    </location>
</feature>
<evidence type="ECO:0008006" key="4">
    <source>
        <dbReference type="Google" id="ProtNLM"/>
    </source>
</evidence>
<feature type="compositionally biased region" description="Acidic residues" evidence="1">
    <location>
        <begin position="231"/>
        <end position="247"/>
    </location>
</feature>
<feature type="compositionally biased region" description="Acidic residues" evidence="1">
    <location>
        <begin position="100"/>
        <end position="109"/>
    </location>
</feature>
<name>A0AAD9YYR7_9LECA</name>
<protein>
    <recommendedName>
        <fullName evidence="4">Nucleoporin NUP37</fullName>
    </recommendedName>
</protein>
<feature type="region of interest" description="Disordered" evidence="1">
    <location>
        <begin position="53"/>
        <end position="109"/>
    </location>
</feature>
<reference evidence="2" key="1">
    <citation type="submission" date="2022-11" db="EMBL/GenBank/DDBJ databases">
        <title>Chromosomal genome sequence assembly and mating type (MAT) locus characterization of the leprose asexual lichenized fungus Lepraria neglecta (Nyl.) Erichsen.</title>
        <authorList>
            <person name="Allen J.L."/>
            <person name="Pfeffer B."/>
        </authorList>
    </citation>
    <scope>NUCLEOTIDE SEQUENCE</scope>
    <source>
        <strain evidence="2">Allen 5258</strain>
    </source>
</reference>
<dbReference type="Gene3D" id="2.130.10.10">
    <property type="entry name" value="YVTN repeat-like/Quinoprotein amine dehydrogenase"/>
    <property type="match status" value="1"/>
</dbReference>
<feature type="region of interest" description="Disordered" evidence="1">
    <location>
        <begin position="442"/>
        <end position="466"/>
    </location>
</feature>